<name>A0A6A7BY94_9PEZI</name>
<gene>
    <name evidence="2" type="ORF">K470DRAFT_258682</name>
</gene>
<proteinExistence type="predicted"/>
<accession>A0A6A7BY94</accession>
<protein>
    <submittedName>
        <fullName evidence="2">Uncharacterized protein</fullName>
    </submittedName>
</protein>
<dbReference type="AlphaFoldDB" id="A0A6A7BY94"/>
<sequence length="145" mass="15026">MNTGGEPNPGKNLVRQAEQRATNPRTGSANSYITRHPLHTKNTKPPKAAQTKMPRSYSTSSSTAYPGSSTTSSDSYMGSDSSFSDSSAGSLTYGSTTSSAPTTPNPVEARAADSVMPQVPRTAYGSLSFSTSSSSLSAGYESSSH</sequence>
<feature type="compositionally biased region" description="Low complexity" evidence="1">
    <location>
        <begin position="122"/>
        <end position="145"/>
    </location>
</feature>
<organism evidence="2 3">
    <name type="scientific">Piedraia hortae CBS 480.64</name>
    <dbReference type="NCBI Taxonomy" id="1314780"/>
    <lineage>
        <taxon>Eukaryota</taxon>
        <taxon>Fungi</taxon>
        <taxon>Dikarya</taxon>
        <taxon>Ascomycota</taxon>
        <taxon>Pezizomycotina</taxon>
        <taxon>Dothideomycetes</taxon>
        <taxon>Dothideomycetidae</taxon>
        <taxon>Capnodiales</taxon>
        <taxon>Piedraiaceae</taxon>
        <taxon>Piedraia</taxon>
    </lineage>
</organism>
<feature type="region of interest" description="Disordered" evidence="1">
    <location>
        <begin position="1"/>
        <end position="145"/>
    </location>
</feature>
<evidence type="ECO:0000256" key="1">
    <source>
        <dbReference type="SAM" id="MobiDB-lite"/>
    </source>
</evidence>
<keyword evidence="3" id="KW-1185">Reference proteome</keyword>
<feature type="compositionally biased region" description="Polar residues" evidence="1">
    <location>
        <begin position="19"/>
        <end position="33"/>
    </location>
</feature>
<evidence type="ECO:0000313" key="2">
    <source>
        <dbReference type="EMBL" id="KAF2859679.1"/>
    </source>
</evidence>
<feature type="compositionally biased region" description="Low complexity" evidence="1">
    <location>
        <begin position="56"/>
        <end position="106"/>
    </location>
</feature>
<reference evidence="2" key="1">
    <citation type="journal article" date="2020" name="Stud. Mycol.">
        <title>101 Dothideomycetes genomes: a test case for predicting lifestyles and emergence of pathogens.</title>
        <authorList>
            <person name="Haridas S."/>
            <person name="Albert R."/>
            <person name="Binder M."/>
            <person name="Bloem J."/>
            <person name="Labutti K."/>
            <person name="Salamov A."/>
            <person name="Andreopoulos B."/>
            <person name="Baker S."/>
            <person name="Barry K."/>
            <person name="Bills G."/>
            <person name="Bluhm B."/>
            <person name="Cannon C."/>
            <person name="Castanera R."/>
            <person name="Culley D."/>
            <person name="Daum C."/>
            <person name="Ezra D."/>
            <person name="Gonzalez J."/>
            <person name="Henrissat B."/>
            <person name="Kuo A."/>
            <person name="Liang C."/>
            <person name="Lipzen A."/>
            <person name="Lutzoni F."/>
            <person name="Magnuson J."/>
            <person name="Mondo S."/>
            <person name="Nolan M."/>
            <person name="Ohm R."/>
            <person name="Pangilinan J."/>
            <person name="Park H.-J."/>
            <person name="Ramirez L."/>
            <person name="Alfaro M."/>
            <person name="Sun H."/>
            <person name="Tritt A."/>
            <person name="Yoshinaga Y."/>
            <person name="Zwiers L.-H."/>
            <person name="Turgeon B."/>
            <person name="Goodwin S."/>
            <person name="Spatafora J."/>
            <person name="Crous P."/>
            <person name="Grigoriev I."/>
        </authorList>
    </citation>
    <scope>NUCLEOTIDE SEQUENCE</scope>
    <source>
        <strain evidence="2">CBS 480.64</strain>
    </source>
</reference>
<evidence type="ECO:0000313" key="3">
    <source>
        <dbReference type="Proteomes" id="UP000799421"/>
    </source>
</evidence>
<dbReference type="EMBL" id="MU005990">
    <property type="protein sequence ID" value="KAF2859679.1"/>
    <property type="molecule type" value="Genomic_DNA"/>
</dbReference>
<dbReference type="Proteomes" id="UP000799421">
    <property type="component" value="Unassembled WGS sequence"/>
</dbReference>